<dbReference type="EMBL" id="JAFBFI010000002">
    <property type="protein sequence ID" value="MBM7691448.1"/>
    <property type="molecule type" value="Genomic_DNA"/>
</dbReference>
<evidence type="ECO:0000313" key="2">
    <source>
        <dbReference type="Proteomes" id="UP000823486"/>
    </source>
</evidence>
<keyword evidence="2" id="KW-1185">Reference proteome</keyword>
<proteinExistence type="predicted"/>
<accession>A0ABS2QG04</accession>
<sequence>MYRKIFSQFIVICIFIFTGQYLAHASSEWQDPNVPISFKLKVLPWNEARTIIPRKSIFTLIDVQTGLQFKVQRRAGSQHADVQPLTAHDTSIMKKIYGGKWSWKRRAIIVLVDDHMIAASMHGMPHGAGALQNKFPGHFCVHFYGSTTHRLNNEDPIHKLMIMKAGGKDVTYLNTLDPYELIHLFTLAVNMRDQNLLKIVMPQYGAVACAKEQIKGISFISLLSHQGQTKAEDGIVATEIPVKAAYSSKKHGKQKRMLNLILIREDLTGRWQIDGTSLCEEIDENNH</sequence>
<evidence type="ECO:0000313" key="1">
    <source>
        <dbReference type="EMBL" id="MBM7691448.1"/>
    </source>
</evidence>
<dbReference type="RefSeq" id="WP_204538951.1">
    <property type="nucleotide sequence ID" value="NZ_JAFBFI010000002.1"/>
</dbReference>
<name>A0ABS2QG04_9BACI</name>
<protein>
    <submittedName>
        <fullName evidence="1">Uncharacterized protein</fullName>
    </submittedName>
</protein>
<dbReference type="Proteomes" id="UP000823486">
    <property type="component" value="Unassembled WGS sequence"/>
</dbReference>
<reference evidence="1 2" key="1">
    <citation type="submission" date="2021-01" db="EMBL/GenBank/DDBJ databases">
        <title>Genomic Encyclopedia of Type Strains, Phase IV (KMG-IV): sequencing the most valuable type-strain genomes for metagenomic binning, comparative biology and taxonomic classification.</title>
        <authorList>
            <person name="Goeker M."/>
        </authorList>
    </citation>
    <scope>NUCLEOTIDE SEQUENCE [LARGE SCALE GENOMIC DNA]</scope>
    <source>
        <strain evidence="1 2">DSM 105482</strain>
    </source>
</reference>
<organism evidence="1 2">
    <name type="scientific">Peribacillus deserti</name>
    <dbReference type="NCBI Taxonomy" id="673318"/>
    <lineage>
        <taxon>Bacteria</taxon>
        <taxon>Bacillati</taxon>
        <taxon>Bacillota</taxon>
        <taxon>Bacilli</taxon>
        <taxon>Bacillales</taxon>
        <taxon>Bacillaceae</taxon>
        <taxon>Peribacillus</taxon>
    </lineage>
</organism>
<comment type="caution">
    <text evidence="1">The sequence shown here is derived from an EMBL/GenBank/DDBJ whole genome shotgun (WGS) entry which is preliminary data.</text>
</comment>
<gene>
    <name evidence="1" type="ORF">JOC77_000853</name>
</gene>